<dbReference type="Proteomes" id="UP000236370">
    <property type="component" value="Unassembled WGS sequence"/>
</dbReference>
<evidence type="ECO:0000256" key="1">
    <source>
        <dbReference type="SAM" id="MobiDB-lite"/>
    </source>
</evidence>
<sequence length="80" mass="9048">MMTAEGRELRGRRTKPRPSPIPTKVLEYNQPTTGRICRGGFLVCLHRPTRSHVRTQHLWQQGATLGAESKLFQTLNLPAP</sequence>
<gene>
    <name evidence="2" type="ORF">CK820_G0056577</name>
</gene>
<name>A0A2J8IK11_PANTR</name>
<accession>A0A2J8IK11</accession>
<dbReference type="EMBL" id="NBAG03001800">
    <property type="protein sequence ID" value="PNI10862.1"/>
    <property type="molecule type" value="Genomic_DNA"/>
</dbReference>
<comment type="caution">
    <text evidence="2">The sequence shown here is derived from an EMBL/GenBank/DDBJ whole genome shotgun (WGS) entry which is preliminary data.</text>
</comment>
<evidence type="ECO:0000313" key="2">
    <source>
        <dbReference type="EMBL" id="PNI10862.1"/>
    </source>
</evidence>
<proteinExistence type="predicted"/>
<reference evidence="2 3" key="1">
    <citation type="submission" date="2017-12" db="EMBL/GenBank/DDBJ databases">
        <title>High-resolution comparative analysis of great ape genomes.</title>
        <authorList>
            <person name="Pollen A."/>
            <person name="Hastie A."/>
            <person name="Hormozdiari F."/>
            <person name="Dougherty M."/>
            <person name="Liu R."/>
            <person name="Chaisson M."/>
            <person name="Hoppe E."/>
            <person name="Hill C."/>
            <person name="Pang A."/>
            <person name="Hillier L."/>
            <person name="Baker C."/>
            <person name="Armstrong J."/>
            <person name="Shendure J."/>
            <person name="Paten B."/>
            <person name="Wilson R."/>
            <person name="Chao H."/>
            <person name="Schneider V."/>
            <person name="Ventura M."/>
            <person name="Kronenberg Z."/>
            <person name="Murali S."/>
            <person name="Gordon D."/>
            <person name="Cantsilieris S."/>
            <person name="Munson K."/>
            <person name="Nelson B."/>
            <person name="Raja A."/>
            <person name="Underwood J."/>
            <person name="Diekhans M."/>
            <person name="Fiddes I."/>
            <person name="Haussler D."/>
            <person name="Eichler E."/>
        </authorList>
    </citation>
    <scope>NUCLEOTIDE SEQUENCE [LARGE SCALE GENOMIC DNA]</scope>
    <source>
        <strain evidence="2">Yerkes chimp pedigree #C0471</strain>
    </source>
</reference>
<evidence type="ECO:0000313" key="3">
    <source>
        <dbReference type="Proteomes" id="UP000236370"/>
    </source>
</evidence>
<feature type="compositionally biased region" description="Basic and acidic residues" evidence="1">
    <location>
        <begin position="1"/>
        <end position="11"/>
    </location>
</feature>
<dbReference type="AlphaFoldDB" id="A0A2J8IK11"/>
<feature type="region of interest" description="Disordered" evidence="1">
    <location>
        <begin position="1"/>
        <end position="26"/>
    </location>
</feature>
<organism evidence="2 3">
    <name type="scientific">Pan troglodytes</name>
    <name type="common">Chimpanzee</name>
    <dbReference type="NCBI Taxonomy" id="9598"/>
    <lineage>
        <taxon>Eukaryota</taxon>
        <taxon>Metazoa</taxon>
        <taxon>Chordata</taxon>
        <taxon>Craniata</taxon>
        <taxon>Vertebrata</taxon>
        <taxon>Euteleostomi</taxon>
        <taxon>Mammalia</taxon>
        <taxon>Eutheria</taxon>
        <taxon>Euarchontoglires</taxon>
        <taxon>Primates</taxon>
        <taxon>Haplorrhini</taxon>
        <taxon>Catarrhini</taxon>
        <taxon>Hominidae</taxon>
        <taxon>Pan</taxon>
    </lineage>
</organism>
<protein>
    <submittedName>
        <fullName evidence="2">Uncharacterized protein</fullName>
    </submittedName>
</protein>